<accession>Q06K44</accession>
<evidence type="ECO:0000256" key="3">
    <source>
        <dbReference type="ARBA" id="ARBA00022656"/>
    </source>
</evidence>
<feature type="chain" id="PRO_5004165472" evidence="4">
    <location>
        <begin position="21"/>
        <end position="141"/>
    </location>
</feature>
<dbReference type="EMBL" id="DQ835374">
    <property type="protein sequence ID" value="ABI20179.1"/>
    <property type="molecule type" value="mRNA"/>
</dbReference>
<name>Q06K44_PHLDU</name>
<dbReference type="InterPro" id="IPR036728">
    <property type="entry name" value="PBP_GOBP_sf"/>
</dbReference>
<dbReference type="Gene3D" id="1.10.238.20">
    <property type="entry name" value="Pheromone/general odorant binding protein domain"/>
    <property type="match status" value="1"/>
</dbReference>
<evidence type="ECO:0000313" key="5">
    <source>
        <dbReference type="EMBL" id="ABI20179.1"/>
    </source>
</evidence>
<feature type="signal peptide" evidence="4">
    <location>
        <begin position="1"/>
        <end position="20"/>
    </location>
</feature>
<evidence type="ECO:0000256" key="1">
    <source>
        <dbReference type="ARBA" id="ARBA00004613"/>
    </source>
</evidence>
<evidence type="ECO:0000256" key="2">
    <source>
        <dbReference type="ARBA" id="ARBA00022525"/>
    </source>
</evidence>
<evidence type="ECO:0000256" key="4">
    <source>
        <dbReference type="SAM" id="SignalP"/>
    </source>
</evidence>
<keyword evidence="2" id="KW-0964">Secreted</keyword>
<comment type="subcellular location">
    <subcellularLocation>
        <location evidence="1">Secreted</location>
    </subcellularLocation>
</comment>
<reference evidence="5" key="1">
    <citation type="journal article" date="2006" name="BMC Genomics">
        <title>High degree of conservancy among secreted salivary gland proteins from two geographically distant Phlebotomus duboscqi sandflies populations (Mali and Kenya).</title>
        <authorList>
            <person name="Kato H."/>
            <person name="Anderson J.M."/>
            <person name="Kamhawi S."/>
            <person name="Oliveira F."/>
            <person name="Lawyer P.G."/>
            <person name="Pham V.M."/>
            <person name="Sangare C.S."/>
            <person name="Samake S."/>
            <person name="Sissoko I."/>
            <person name="Garfield M."/>
            <person name="Sigutova L."/>
            <person name="Volf P."/>
            <person name="Doumbia S."/>
            <person name="Valenzuela J.G."/>
        </authorList>
    </citation>
    <scope>NUCLEOTIDE SEQUENCE</scope>
</reference>
<dbReference type="GO" id="GO:0005549">
    <property type="term" value="F:odorant binding"/>
    <property type="evidence" value="ECO:0007669"/>
    <property type="project" value="InterPro"/>
</dbReference>
<keyword evidence="3" id="KW-0800">Toxin</keyword>
<proteinExistence type="evidence at transcript level"/>
<organism evidence="5">
    <name type="scientific">Phlebotomus duboscqi</name>
    <name type="common">Sandfly</name>
    <dbReference type="NCBI Taxonomy" id="37738"/>
    <lineage>
        <taxon>Eukaryota</taxon>
        <taxon>Metazoa</taxon>
        <taxon>Ecdysozoa</taxon>
        <taxon>Arthropoda</taxon>
        <taxon>Hexapoda</taxon>
        <taxon>Insecta</taxon>
        <taxon>Pterygota</taxon>
        <taxon>Neoptera</taxon>
        <taxon>Endopterygota</taxon>
        <taxon>Diptera</taxon>
        <taxon>Nematocera</taxon>
        <taxon>Psychodoidea</taxon>
        <taxon>Psychodidae</taxon>
        <taxon>Phlebotomus</taxon>
        <taxon>Phlebotomus</taxon>
    </lineage>
</organism>
<sequence length="141" mass="16619">MKYLVLCLISAVFLIGICQADIPSRKCRELYKTKQIDEECILHCEYVAYGFTNMKFDIENEHIYKYMAVLMKAKILNDSNRKKFETMFKNCKKRAFAKYSKRSCKTITDYYECIVYYTDDDLIIDGKFANAIIAFDKTVKV</sequence>
<dbReference type="GO" id="GO:0090729">
    <property type="term" value="F:toxin activity"/>
    <property type="evidence" value="ECO:0007669"/>
    <property type="project" value="UniProtKB-KW"/>
</dbReference>
<gene>
    <name evidence="5" type="primary">K42</name>
</gene>
<keyword evidence="4" id="KW-0732">Signal</keyword>
<protein>
    <submittedName>
        <fullName evidence="5">14.4 kDa salivary protein</fullName>
    </submittedName>
</protein>
<dbReference type="AlphaFoldDB" id="Q06K44"/>
<dbReference type="GO" id="GO:0005576">
    <property type="term" value="C:extracellular region"/>
    <property type="evidence" value="ECO:0007669"/>
    <property type="project" value="UniProtKB-SubCell"/>
</dbReference>